<accession>A0A5C8PR25</accession>
<evidence type="ECO:0000313" key="3">
    <source>
        <dbReference type="Proteomes" id="UP000321638"/>
    </source>
</evidence>
<dbReference type="AlphaFoldDB" id="A0A5C8PR25"/>
<name>A0A5C8PR25_9HYPH</name>
<sequence>MTDEQDRPKAGGGRAAERAERERRLAQALRDNLRRRKAQTRAKADDNGPGGQAKPDDPQRSG</sequence>
<dbReference type="Proteomes" id="UP000321638">
    <property type="component" value="Unassembled WGS sequence"/>
</dbReference>
<dbReference type="RefSeq" id="WP_147846707.1">
    <property type="nucleotide sequence ID" value="NZ_VDUZ01000008.1"/>
</dbReference>
<comment type="caution">
    <text evidence="2">The sequence shown here is derived from an EMBL/GenBank/DDBJ whole genome shotgun (WGS) entry which is preliminary data.</text>
</comment>
<dbReference type="EMBL" id="VDUZ01000008">
    <property type="protein sequence ID" value="TXL77667.1"/>
    <property type="molecule type" value="Genomic_DNA"/>
</dbReference>
<proteinExistence type="predicted"/>
<organism evidence="2 3">
    <name type="scientific">Vineibacter terrae</name>
    <dbReference type="NCBI Taxonomy" id="2586908"/>
    <lineage>
        <taxon>Bacteria</taxon>
        <taxon>Pseudomonadati</taxon>
        <taxon>Pseudomonadota</taxon>
        <taxon>Alphaproteobacteria</taxon>
        <taxon>Hyphomicrobiales</taxon>
        <taxon>Vineibacter</taxon>
    </lineage>
</organism>
<feature type="region of interest" description="Disordered" evidence="1">
    <location>
        <begin position="1"/>
        <end position="62"/>
    </location>
</feature>
<protein>
    <submittedName>
        <fullName evidence="2">Uncharacterized protein</fullName>
    </submittedName>
</protein>
<evidence type="ECO:0000313" key="2">
    <source>
        <dbReference type="EMBL" id="TXL77667.1"/>
    </source>
</evidence>
<keyword evidence="3" id="KW-1185">Reference proteome</keyword>
<reference evidence="2 3" key="1">
    <citation type="submission" date="2019-06" db="EMBL/GenBank/DDBJ databases">
        <title>New taxonomy in bacterial strain CC-CFT640, isolated from vineyard.</title>
        <authorList>
            <person name="Lin S.-Y."/>
            <person name="Tsai C.-F."/>
            <person name="Young C.-C."/>
        </authorList>
    </citation>
    <scope>NUCLEOTIDE SEQUENCE [LARGE SCALE GENOMIC DNA]</scope>
    <source>
        <strain evidence="2 3">CC-CFT640</strain>
    </source>
</reference>
<evidence type="ECO:0000256" key="1">
    <source>
        <dbReference type="SAM" id="MobiDB-lite"/>
    </source>
</evidence>
<feature type="compositionally biased region" description="Basic and acidic residues" evidence="1">
    <location>
        <begin position="1"/>
        <end position="25"/>
    </location>
</feature>
<gene>
    <name evidence="2" type="ORF">FHP25_09595</name>
</gene>